<dbReference type="PRINTS" id="PR00385">
    <property type="entry name" value="P450"/>
</dbReference>
<dbReference type="Proteomes" id="UP000234331">
    <property type="component" value="Unassembled WGS sequence"/>
</dbReference>
<keyword evidence="2" id="KW-0349">Heme</keyword>
<dbReference type="PROSITE" id="PS00086">
    <property type="entry name" value="CYTOCHROME_P450"/>
    <property type="match status" value="1"/>
</dbReference>
<dbReference type="PANTHER" id="PTHR46696:SF1">
    <property type="entry name" value="CYTOCHROME P450 YJIB-RELATED"/>
    <property type="match status" value="1"/>
</dbReference>
<dbReference type="GO" id="GO:0004497">
    <property type="term" value="F:monooxygenase activity"/>
    <property type="evidence" value="ECO:0007669"/>
    <property type="project" value="UniProtKB-KW"/>
</dbReference>
<keyword evidence="2" id="KW-0560">Oxidoreductase</keyword>
<dbReference type="PRINTS" id="PR00359">
    <property type="entry name" value="BP450"/>
</dbReference>
<evidence type="ECO:0000313" key="4">
    <source>
        <dbReference type="Proteomes" id="UP000234331"/>
    </source>
</evidence>
<dbReference type="GO" id="GO:0020037">
    <property type="term" value="F:heme binding"/>
    <property type="evidence" value="ECO:0007669"/>
    <property type="project" value="InterPro"/>
</dbReference>
<dbReference type="Gene3D" id="1.10.630.10">
    <property type="entry name" value="Cytochrome P450"/>
    <property type="match status" value="1"/>
</dbReference>
<keyword evidence="2" id="KW-0408">Iron</keyword>
<dbReference type="InterPro" id="IPR017972">
    <property type="entry name" value="Cyt_P450_CS"/>
</dbReference>
<accession>A0A2I2KJD2</accession>
<dbReference type="RefSeq" id="WP_101829910.1">
    <property type="nucleotide sequence ID" value="NZ_FZMO01000015.1"/>
</dbReference>
<evidence type="ECO:0000313" key="3">
    <source>
        <dbReference type="EMBL" id="SNQ45781.1"/>
    </source>
</evidence>
<keyword evidence="2" id="KW-0479">Metal-binding</keyword>
<dbReference type="Pfam" id="PF00067">
    <property type="entry name" value="p450"/>
    <property type="match status" value="1"/>
</dbReference>
<dbReference type="PANTHER" id="PTHR46696">
    <property type="entry name" value="P450, PUTATIVE (EUROFUNG)-RELATED"/>
    <property type="match status" value="1"/>
</dbReference>
<dbReference type="SUPFAM" id="SSF48264">
    <property type="entry name" value="Cytochrome P450"/>
    <property type="match status" value="1"/>
</dbReference>
<dbReference type="InterPro" id="IPR036396">
    <property type="entry name" value="Cyt_P450_sf"/>
</dbReference>
<name>A0A2I2KJD2_9ACTN</name>
<organism evidence="3 4">
    <name type="scientific">Frankia canadensis</name>
    <dbReference type="NCBI Taxonomy" id="1836972"/>
    <lineage>
        <taxon>Bacteria</taxon>
        <taxon>Bacillati</taxon>
        <taxon>Actinomycetota</taxon>
        <taxon>Actinomycetes</taxon>
        <taxon>Frankiales</taxon>
        <taxon>Frankiaceae</taxon>
        <taxon>Frankia</taxon>
    </lineage>
</organism>
<dbReference type="GO" id="GO:0016705">
    <property type="term" value="F:oxidoreductase activity, acting on paired donors, with incorporation or reduction of molecular oxygen"/>
    <property type="evidence" value="ECO:0007669"/>
    <property type="project" value="InterPro"/>
</dbReference>
<comment type="similarity">
    <text evidence="1 2">Belongs to the cytochrome P450 family.</text>
</comment>
<dbReference type="AlphaFoldDB" id="A0A2I2KJD2"/>
<dbReference type="OrthoDB" id="502624at2"/>
<dbReference type="EMBL" id="FZMO01000015">
    <property type="protein sequence ID" value="SNQ45781.1"/>
    <property type="molecule type" value="Genomic_DNA"/>
</dbReference>
<sequence>MTDDLAGVVGSARAAAGPLDTDDLPELDLFGDEYAADPAGTVRRLRARGGLARSVRGIEVLTYERAKQLLAAPRTRSSMRDYYLSEGATPLVVDYIDNGLLAWIEGDRHRRIRSVMERAFSLRSVDQQRAMMREVAERAADRLLAAETADLVADFSYWYPIEVLARLVGVPVDDIPRFVHSSAEMNALAAVPLAPELPRLEQAIRDLGGYVNDLVEQRSKDPGNDLVSALIEAQESLDRLSREELVANIINVIMGGHDTTKLQLASCVHQLAARPGGWARLRDDGAFARRAVTESLRYAPAVPWELRVPEVDLEADGLAIPAGTPMVVNAYAANRDPAAFDRPDDFDPDRDDRQAHLAFGRGRHVCIGNSLARTEMEEALGVLAARVDDVEIAGEITWSGPADALAGPTSLPVRLRAR</sequence>
<dbReference type="InterPro" id="IPR001128">
    <property type="entry name" value="Cyt_P450"/>
</dbReference>
<proteinExistence type="inferred from homology"/>
<keyword evidence="2" id="KW-0503">Monooxygenase</keyword>
<protein>
    <submittedName>
        <fullName evidence="3">Cytochrome P450</fullName>
    </submittedName>
</protein>
<dbReference type="InterPro" id="IPR002397">
    <property type="entry name" value="Cyt_P450_B"/>
</dbReference>
<evidence type="ECO:0000256" key="2">
    <source>
        <dbReference type="RuleBase" id="RU000461"/>
    </source>
</evidence>
<evidence type="ECO:0000256" key="1">
    <source>
        <dbReference type="ARBA" id="ARBA00010617"/>
    </source>
</evidence>
<keyword evidence="4" id="KW-1185">Reference proteome</keyword>
<dbReference type="GO" id="GO:0005506">
    <property type="term" value="F:iron ion binding"/>
    <property type="evidence" value="ECO:0007669"/>
    <property type="project" value="InterPro"/>
</dbReference>
<gene>
    <name evidence="3" type="ORF">FRACA_1110018</name>
</gene>
<reference evidence="3 4" key="1">
    <citation type="submission" date="2017-06" db="EMBL/GenBank/DDBJ databases">
        <authorList>
            <person name="Kim H.J."/>
            <person name="Triplett B.A."/>
        </authorList>
    </citation>
    <scope>NUCLEOTIDE SEQUENCE [LARGE SCALE GENOMIC DNA]</scope>
    <source>
        <strain evidence="3">FRACA_ARgP5</strain>
    </source>
</reference>